<dbReference type="PANTHER" id="PTHR43409">
    <property type="entry name" value="ANAEROBIC MAGNESIUM-PROTOPORPHYRIN IX MONOMETHYL ESTER CYCLASE-RELATED"/>
    <property type="match status" value="1"/>
</dbReference>
<evidence type="ECO:0000256" key="3">
    <source>
        <dbReference type="ARBA" id="ARBA00022723"/>
    </source>
</evidence>
<proteinExistence type="predicted"/>
<evidence type="ECO:0000256" key="1">
    <source>
        <dbReference type="ARBA" id="ARBA00001966"/>
    </source>
</evidence>
<comment type="cofactor">
    <cofactor evidence="1">
        <name>[4Fe-4S] cluster</name>
        <dbReference type="ChEBI" id="CHEBI:49883"/>
    </cofactor>
</comment>
<evidence type="ECO:0000313" key="8">
    <source>
        <dbReference type="Proteomes" id="UP001150062"/>
    </source>
</evidence>
<evidence type="ECO:0000313" key="7">
    <source>
        <dbReference type="EMBL" id="KAJ6244308.1"/>
    </source>
</evidence>
<sequence length="457" mass="52254">MKSICNLISLNHCRAKDPITSLGIGSILSTLKCHSIEHNSRSYNVASKNFTIDSVVQDILETSNKRNADIWFGAFIWNEAYIQEIIHKLKNVHHFLGRVGIAGPQVSHVLERNALECYYEDADMFIRGYAESALLELYQGKANVQGLHLSGTKDFVESANCRPHLLPSPYLDGTLPLTPFIRWETRRGCSFKCSFCQHRGADMKSKTYKFDYDRIAKEIRYFKESKIVKDIAVLDPTFNINTAWSCNILELFKGFNGKISLQIRPEILNSKFLRKALELMDSGTNLVLELGVQTLHPESFQVINRYGDALPINKAIGNVKSKVKELQKYNISHDISLIFGLPHQTLESFKQDVEWCEANTSASIDAFPLILLRGTPLFYEKKKLQLIEKANIQHPLLENIQEFIKHVCSSPTMTFEDWYAMADIAYGLLQKKKKKKKVQDSLLNPFETRVEHLKVLH</sequence>
<dbReference type="Gene3D" id="3.80.30.20">
    <property type="entry name" value="tm_1862 like domain"/>
    <property type="match status" value="1"/>
</dbReference>
<evidence type="ECO:0000256" key="2">
    <source>
        <dbReference type="ARBA" id="ARBA00022691"/>
    </source>
</evidence>
<keyword evidence="4" id="KW-0408">Iron</keyword>
<dbReference type="InterPro" id="IPR006638">
    <property type="entry name" value="Elp3/MiaA/NifB-like_rSAM"/>
</dbReference>
<dbReference type="SMART" id="SM00729">
    <property type="entry name" value="Elp3"/>
    <property type="match status" value="1"/>
</dbReference>
<dbReference type="InterPro" id="IPR007197">
    <property type="entry name" value="rSAM"/>
</dbReference>
<dbReference type="SUPFAM" id="SSF102114">
    <property type="entry name" value="Radical SAM enzymes"/>
    <property type="match status" value="1"/>
</dbReference>
<evidence type="ECO:0000259" key="6">
    <source>
        <dbReference type="PROSITE" id="PS51918"/>
    </source>
</evidence>
<evidence type="ECO:0000256" key="4">
    <source>
        <dbReference type="ARBA" id="ARBA00023004"/>
    </source>
</evidence>
<organism evidence="7 8">
    <name type="scientific">Anaeramoeba flamelloides</name>
    <dbReference type="NCBI Taxonomy" id="1746091"/>
    <lineage>
        <taxon>Eukaryota</taxon>
        <taxon>Metamonada</taxon>
        <taxon>Anaeramoebidae</taxon>
        <taxon>Anaeramoeba</taxon>
    </lineage>
</organism>
<accession>A0ABQ8YIA4</accession>
<keyword evidence="5" id="KW-0411">Iron-sulfur</keyword>
<dbReference type="PANTHER" id="PTHR43409:SF16">
    <property type="entry name" value="SLR0320 PROTEIN"/>
    <property type="match status" value="1"/>
</dbReference>
<gene>
    <name evidence="7" type="ORF">M0813_21573</name>
</gene>
<evidence type="ECO:0000256" key="5">
    <source>
        <dbReference type="ARBA" id="ARBA00023014"/>
    </source>
</evidence>
<comment type="caution">
    <text evidence="7">The sequence shown here is derived from an EMBL/GenBank/DDBJ whole genome shotgun (WGS) entry which is preliminary data.</text>
</comment>
<dbReference type="Proteomes" id="UP001150062">
    <property type="component" value="Unassembled WGS sequence"/>
</dbReference>
<dbReference type="InterPro" id="IPR058240">
    <property type="entry name" value="rSAM_sf"/>
</dbReference>
<protein>
    <submittedName>
        <fullName evidence="7">Anaerobic magnesium-protoporphyrin ix monomethyl ester cyclase-related</fullName>
    </submittedName>
</protein>
<dbReference type="CDD" id="cd01335">
    <property type="entry name" value="Radical_SAM"/>
    <property type="match status" value="1"/>
</dbReference>
<dbReference type="SFLD" id="SFLDS00029">
    <property type="entry name" value="Radical_SAM"/>
    <property type="match status" value="1"/>
</dbReference>
<dbReference type="InterPro" id="IPR051198">
    <property type="entry name" value="BchE-like"/>
</dbReference>
<keyword evidence="3" id="KW-0479">Metal-binding</keyword>
<dbReference type="PROSITE" id="PS51918">
    <property type="entry name" value="RADICAL_SAM"/>
    <property type="match status" value="1"/>
</dbReference>
<name>A0ABQ8YIA4_9EUKA</name>
<reference evidence="7" key="1">
    <citation type="submission" date="2022-08" db="EMBL/GenBank/DDBJ databases">
        <title>Novel sulfate-reducing endosymbionts in the free-living metamonad Anaeramoeba.</title>
        <authorList>
            <person name="Jerlstrom-Hultqvist J."/>
            <person name="Cepicka I."/>
            <person name="Gallot-Lavallee L."/>
            <person name="Salas-Leiva D."/>
            <person name="Curtis B.A."/>
            <person name="Zahonova K."/>
            <person name="Pipaliya S."/>
            <person name="Dacks J."/>
            <person name="Roger A.J."/>
        </authorList>
    </citation>
    <scope>NUCLEOTIDE SEQUENCE</scope>
    <source>
        <strain evidence="7">Schooner1</strain>
    </source>
</reference>
<dbReference type="EMBL" id="JAOAOG010000166">
    <property type="protein sequence ID" value="KAJ6244308.1"/>
    <property type="molecule type" value="Genomic_DNA"/>
</dbReference>
<dbReference type="InterPro" id="IPR023404">
    <property type="entry name" value="rSAM_horseshoe"/>
</dbReference>
<dbReference type="Pfam" id="PF04055">
    <property type="entry name" value="Radical_SAM"/>
    <property type="match status" value="1"/>
</dbReference>
<feature type="domain" description="Radical SAM core" evidence="6">
    <location>
        <begin position="173"/>
        <end position="411"/>
    </location>
</feature>
<keyword evidence="2" id="KW-0949">S-adenosyl-L-methionine</keyword>
<keyword evidence="8" id="KW-1185">Reference proteome</keyword>
<dbReference type="SFLD" id="SFLDG01082">
    <property type="entry name" value="B12-binding_domain_containing"/>
    <property type="match status" value="1"/>
</dbReference>